<dbReference type="InterPro" id="IPR001647">
    <property type="entry name" value="HTH_TetR"/>
</dbReference>
<evidence type="ECO:0000256" key="3">
    <source>
        <dbReference type="ARBA" id="ARBA00023163"/>
    </source>
</evidence>
<dbReference type="PANTHER" id="PTHR30055:SF151">
    <property type="entry name" value="TRANSCRIPTIONAL REGULATORY PROTEIN"/>
    <property type="match status" value="1"/>
</dbReference>
<dbReference type="Proteomes" id="UP000553888">
    <property type="component" value="Unassembled WGS sequence"/>
</dbReference>
<evidence type="ECO:0000259" key="5">
    <source>
        <dbReference type="PROSITE" id="PS50977"/>
    </source>
</evidence>
<dbReference type="PRINTS" id="PR00400">
    <property type="entry name" value="TETREPRESSOR"/>
</dbReference>
<dbReference type="Gene3D" id="1.10.357.10">
    <property type="entry name" value="Tetracycline Repressor, domain 2"/>
    <property type="match status" value="1"/>
</dbReference>
<gene>
    <name evidence="6" type="ORF">BJ979_002603</name>
</gene>
<dbReference type="InterPro" id="IPR036271">
    <property type="entry name" value="Tet_transcr_reg_TetR-rel_C_sf"/>
</dbReference>
<dbReference type="PANTHER" id="PTHR30055">
    <property type="entry name" value="HTH-TYPE TRANSCRIPTIONAL REGULATOR RUTR"/>
    <property type="match status" value="1"/>
</dbReference>
<comment type="caution">
    <text evidence="6">The sequence shown here is derived from an EMBL/GenBank/DDBJ whole genome shotgun (WGS) entry which is preliminary data.</text>
</comment>
<dbReference type="GO" id="GO:0000976">
    <property type="term" value="F:transcription cis-regulatory region binding"/>
    <property type="evidence" value="ECO:0007669"/>
    <property type="project" value="TreeGrafter"/>
</dbReference>
<keyword evidence="7" id="KW-1185">Reference proteome</keyword>
<dbReference type="SUPFAM" id="SSF48498">
    <property type="entry name" value="Tetracyclin repressor-like, C-terminal domain"/>
    <property type="match status" value="1"/>
</dbReference>
<dbReference type="EMBL" id="JACBZY010000001">
    <property type="protein sequence ID" value="NYG99977.1"/>
    <property type="molecule type" value="Genomic_DNA"/>
</dbReference>
<keyword evidence="2 4" id="KW-0238">DNA-binding</keyword>
<keyword evidence="1" id="KW-0805">Transcription regulation</keyword>
<evidence type="ECO:0000256" key="4">
    <source>
        <dbReference type="PROSITE-ProRule" id="PRU00335"/>
    </source>
</evidence>
<evidence type="ECO:0000313" key="6">
    <source>
        <dbReference type="EMBL" id="NYG99977.1"/>
    </source>
</evidence>
<evidence type="ECO:0000256" key="2">
    <source>
        <dbReference type="ARBA" id="ARBA00023125"/>
    </source>
</evidence>
<proteinExistence type="predicted"/>
<accession>A0A852YJ53</accession>
<dbReference type="GO" id="GO:0045892">
    <property type="term" value="P:negative regulation of DNA-templated transcription"/>
    <property type="evidence" value="ECO:0007669"/>
    <property type="project" value="InterPro"/>
</dbReference>
<reference evidence="6 7" key="1">
    <citation type="submission" date="2020-07" db="EMBL/GenBank/DDBJ databases">
        <title>Sequencing the genomes of 1000 actinobacteria strains.</title>
        <authorList>
            <person name="Klenk H.-P."/>
        </authorList>
    </citation>
    <scope>NUCLEOTIDE SEQUENCE [LARGE SCALE GENOMIC DNA]</scope>
    <source>
        <strain evidence="6 7">DSM 23141</strain>
    </source>
</reference>
<keyword evidence="3" id="KW-0804">Transcription</keyword>
<dbReference type="InterPro" id="IPR009057">
    <property type="entry name" value="Homeodomain-like_sf"/>
</dbReference>
<dbReference type="PROSITE" id="PS50977">
    <property type="entry name" value="HTH_TETR_2"/>
    <property type="match status" value="1"/>
</dbReference>
<dbReference type="PRINTS" id="PR00455">
    <property type="entry name" value="HTHTETR"/>
</dbReference>
<name>A0A852YJ53_9MICO</name>
<dbReference type="RefSeq" id="WP_179568522.1">
    <property type="nucleotide sequence ID" value="NZ_JACBZY010000001.1"/>
</dbReference>
<feature type="DNA-binding region" description="H-T-H motif" evidence="4">
    <location>
        <begin position="32"/>
        <end position="51"/>
    </location>
</feature>
<dbReference type="GO" id="GO:0046677">
    <property type="term" value="P:response to antibiotic"/>
    <property type="evidence" value="ECO:0007669"/>
    <property type="project" value="InterPro"/>
</dbReference>
<dbReference type="SUPFAM" id="SSF46689">
    <property type="entry name" value="Homeodomain-like"/>
    <property type="match status" value="1"/>
</dbReference>
<dbReference type="GO" id="GO:0003700">
    <property type="term" value="F:DNA-binding transcription factor activity"/>
    <property type="evidence" value="ECO:0007669"/>
    <property type="project" value="TreeGrafter"/>
</dbReference>
<organism evidence="6 7">
    <name type="scientific">Schumannella luteola</name>
    <dbReference type="NCBI Taxonomy" id="472059"/>
    <lineage>
        <taxon>Bacteria</taxon>
        <taxon>Bacillati</taxon>
        <taxon>Actinomycetota</taxon>
        <taxon>Actinomycetes</taxon>
        <taxon>Micrococcales</taxon>
        <taxon>Microbacteriaceae</taxon>
        <taxon>Schumannella</taxon>
    </lineage>
</organism>
<protein>
    <submittedName>
        <fullName evidence="6">AcrR family transcriptional regulator</fullName>
    </submittedName>
</protein>
<evidence type="ECO:0000313" key="7">
    <source>
        <dbReference type="Proteomes" id="UP000553888"/>
    </source>
</evidence>
<dbReference type="InterPro" id="IPR003012">
    <property type="entry name" value="Tet_transcr_reg_TetR"/>
</dbReference>
<evidence type="ECO:0000256" key="1">
    <source>
        <dbReference type="ARBA" id="ARBA00023015"/>
    </source>
</evidence>
<feature type="domain" description="HTH tetR-type" evidence="5">
    <location>
        <begin position="9"/>
        <end position="69"/>
    </location>
</feature>
<dbReference type="Pfam" id="PF00440">
    <property type="entry name" value="TetR_N"/>
    <property type="match status" value="1"/>
</dbReference>
<dbReference type="AlphaFoldDB" id="A0A852YJ53"/>
<dbReference type="InterPro" id="IPR050109">
    <property type="entry name" value="HTH-type_TetR-like_transc_reg"/>
</dbReference>
<sequence length="222" mass="22696">MTVDRNSARHDRDAVVGTALALLDEHGLPELTMRRLAAALGVQPSALYWHVENKQTLLAAVADRILAAARPAPPEADDWRAAALAEVETVRDALLAYRDGAEVVLSTRALGLGADAAHGRIRAALARGHDDTTAEVVATALLDLVLGDTVLVQQRIHADTLGVTSTSVGLDAARSAADAAPSDRRDADAVLLGAALLLDGLAGRASADAGAAASDATAGGAR</sequence>
<dbReference type="Gene3D" id="1.10.10.60">
    <property type="entry name" value="Homeodomain-like"/>
    <property type="match status" value="1"/>
</dbReference>